<keyword evidence="2" id="KW-1133">Transmembrane helix</keyword>
<keyword evidence="2" id="KW-0812">Transmembrane</keyword>
<feature type="domain" description="RRP12 N-terminal HEAT" evidence="3">
    <location>
        <begin position="114"/>
        <end position="234"/>
    </location>
</feature>
<accession>A0A1I8EKG1</accession>
<evidence type="ECO:0000259" key="3">
    <source>
        <dbReference type="Pfam" id="PF25772"/>
    </source>
</evidence>
<sequence length="293" mass="32332">MKYRLRFKSRGARTRITKGKSSESNPSVTRHREAARATHIVQKIQTDKSYDAKFSDEDAVLEQIPLHKMQIGDAEEIKTVRSNFSELTSAKSQLSQFTSCTNPTFDPVHRIWRSGSVLQNEVLAVLAATAELIKDTNGTESDTEYFAALLTIIEAIPAADESKLAAAAYLLGLVAKKVDKSVSQKCFSRAHEILENKLDKTQLDVALAKLIATLGMILHQQAASIWQSSNTSYWFVYVLYFATLLTIIEAIPAADESKLAAATYLLSSVAKKVGKNVSQKCFCRAHEAIASEN</sequence>
<organism evidence="4">
    <name type="scientific">Wuchereria bancrofti</name>
    <dbReference type="NCBI Taxonomy" id="6293"/>
    <lineage>
        <taxon>Eukaryota</taxon>
        <taxon>Metazoa</taxon>
        <taxon>Ecdysozoa</taxon>
        <taxon>Nematoda</taxon>
        <taxon>Chromadorea</taxon>
        <taxon>Rhabditida</taxon>
        <taxon>Spirurina</taxon>
        <taxon>Spiruromorpha</taxon>
        <taxon>Filarioidea</taxon>
        <taxon>Onchocercidae</taxon>
        <taxon>Wuchereria</taxon>
    </lineage>
</organism>
<feature type="transmembrane region" description="Helical" evidence="2">
    <location>
        <begin position="232"/>
        <end position="251"/>
    </location>
</feature>
<dbReference type="Pfam" id="PF25772">
    <property type="entry name" value="HEAT_RRP12_N"/>
    <property type="match status" value="1"/>
</dbReference>
<dbReference type="PANTHER" id="PTHR48287:SF1">
    <property type="entry name" value="ARM REPEAT SUPERFAMILY PROTEIN"/>
    <property type="match status" value="1"/>
</dbReference>
<evidence type="ECO:0000256" key="1">
    <source>
        <dbReference type="SAM" id="MobiDB-lite"/>
    </source>
</evidence>
<dbReference type="InterPro" id="IPR052087">
    <property type="entry name" value="RRP12"/>
</dbReference>
<name>A0A1I8EKG1_WUCBA</name>
<reference evidence="4" key="1">
    <citation type="submission" date="2016-11" db="UniProtKB">
        <authorList>
            <consortium name="WormBaseParasite"/>
        </authorList>
    </citation>
    <scope>IDENTIFICATION</scope>
    <source>
        <strain evidence="4">pt0022</strain>
    </source>
</reference>
<dbReference type="WBParaSite" id="maker-PairedContig_2686-snap-gene-4.17-mRNA-1">
    <property type="protein sequence ID" value="maker-PairedContig_2686-snap-gene-4.17-mRNA-1"/>
    <property type="gene ID" value="maker-PairedContig_2686-snap-gene-4.17"/>
</dbReference>
<keyword evidence="2" id="KW-0472">Membrane</keyword>
<dbReference type="AlphaFoldDB" id="A0A1I8EKG1"/>
<dbReference type="STRING" id="6293.A0A1I8EKG1"/>
<feature type="region of interest" description="Disordered" evidence="1">
    <location>
        <begin position="11"/>
        <end position="34"/>
    </location>
</feature>
<evidence type="ECO:0000313" key="4">
    <source>
        <dbReference type="WBParaSite" id="maker-PairedContig_2686-snap-gene-4.17-mRNA-1"/>
    </source>
</evidence>
<protein>
    <recommendedName>
        <fullName evidence="3">RRP12 N-terminal HEAT domain-containing protein</fullName>
    </recommendedName>
</protein>
<dbReference type="InterPro" id="IPR057860">
    <property type="entry name" value="HEAT_RRP12_N"/>
</dbReference>
<evidence type="ECO:0000256" key="2">
    <source>
        <dbReference type="SAM" id="Phobius"/>
    </source>
</evidence>
<proteinExistence type="predicted"/>
<dbReference type="PANTHER" id="PTHR48287">
    <property type="entry name" value="ARM REPEAT SUPERFAMILY PROTEIN"/>
    <property type="match status" value="1"/>
</dbReference>